<feature type="transmembrane region" description="Helical" evidence="1">
    <location>
        <begin position="35"/>
        <end position="54"/>
    </location>
</feature>
<evidence type="ECO:0000313" key="2">
    <source>
        <dbReference type="EMBL" id="GAA5226776.1"/>
    </source>
</evidence>
<dbReference type="Proteomes" id="UP001501257">
    <property type="component" value="Unassembled WGS sequence"/>
</dbReference>
<accession>A0ABP9TJK7</accession>
<gene>
    <name evidence="2" type="ORF">GCM10025778_13090</name>
</gene>
<proteinExistence type="predicted"/>
<sequence>MKKSSLMVACIIGMGLSGAVLMLLVPLLFSSDGQGNIWIMGALGVLFLAFTAGARYCKPFISAAGTNG</sequence>
<feature type="transmembrane region" description="Helical" evidence="1">
    <location>
        <begin position="7"/>
        <end position="29"/>
    </location>
</feature>
<dbReference type="EMBL" id="BAABLK010000022">
    <property type="protein sequence ID" value="GAA5226776.1"/>
    <property type="molecule type" value="Genomic_DNA"/>
</dbReference>
<keyword evidence="1" id="KW-0472">Membrane</keyword>
<protein>
    <submittedName>
        <fullName evidence="2">Uncharacterized protein</fullName>
    </submittedName>
</protein>
<organism evidence="2 3">
    <name type="scientific">Paeniglutamicibacter antarcticus</name>
    <dbReference type="NCBI Taxonomy" id="494023"/>
    <lineage>
        <taxon>Bacteria</taxon>
        <taxon>Bacillati</taxon>
        <taxon>Actinomycetota</taxon>
        <taxon>Actinomycetes</taxon>
        <taxon>Micrococcales</taxon>
        <taxon>Micrococcaceae</taxon>
        <taxon>Paeniglutamicibacter</taxon>
    </lineage>
</organism>
<comment type="caution">
    <text evidence="2">The sequence shown here is derived from an EMBL/GenBank/DDBJ whole genome shotgun (WGS) entry which is preliminary data.</text>
</comment>
<name>A0ABP9TJK7_9MICC</name>
<keyword evidence="1" id="KW-1133">Transmembrane helix</keyword>
<keyword evidence="3" id="KW-1185">Reference proteome</keyword>
<reference evidence="3" key="1">
    <citation type="journal article" date="2019" name="Int. J. Syst. Evol. Microbiol.">
        <title>The Global Catalogue of Microorganisms (GCM) 10K type strain sequencing project: providing services to taxonomists for standard genome sequencing and annotation.</title>
        <authorList>
            <consortium name="The Broad Institute Genomics Platform"/>
            <consortium name="The Broad Institute Genome Sequencing Center for Infectious Disease"/>
            <person name="Wu L."/>
            <person name="Ma J."/>
        </authorList>
    </citation>
    <scope>NUCLEOTIDE SEQUENCE [LARGE SCALE GENOMIC DNA]</scope>
    <source>
        <strain evidence="3">JCM 18952</strain>
    </source>
</reference>
<evidence type="ECO:0000313" key="3">
    <source>
        <dbReference type="Proteomes" id="UP001501257"/>
    </source>
</evidence>
<evidence type="ECO:0000256" key="1">
    <source>
        <dbReference type="SAM" id="Phobius"/>
    </source>
</evidence>
<dbReference type="RefSeq" id="WP_345467088.1">
    <property type="nucleotide sequence ID" value="NZ_BAABLK010000022.1"/>
</dbReference>
<keyword evidence="1" id="KW-0812">Transmembrane</keyword>